<keyword evidence="6" id="KW-0472">Membrane</keyword>
<evidence type="ECO:0000256" key="4">
    <source>
        <dbReference type="ARBA" id="ARBA00022801"/>
    </source>
</evidence>
<dbReference type="SMART" id="SM00014">
    <property type="entry name" value="acidPPc"/>
    <property type="match status" value="1"/>
</dbReference>
<evidence type="ECO:0000313" key="8">
    <source>
        <dbReference type="EMBL" id="MDT0381175.1"/>
    </source>
</evidence>
<dbReference type="SMART" id="SM00046">
    <property type="entry name" value="DAGKc"/>
    <property type="match status" value="1"/>
</dbReference>
<dbReference type="PROSITE" id="PS50146">
    <property type="entry name" value="DAGK"/>
    <property type="match status" value="1"/>
</dbReference>
<sequence>MTRAAFPARFRDAGAAAEAARWVLHAHRVSAWDHGLFHKVAARHWPGGDRVLPRLSKAANHGGLWFAVAAGIAATRHPAARRTALRGIASLAVASATVNTLGKRAVRRARPILDNVPVVRQLHTQPVTTSFPSGHSASAAAFTTGLALENPRWGAAVAPLAAAVAFSRVYTGVHYPSDVLAGAAIGVGAAFAVRGLAPTRSQLPTPARPLSDAPALRGGKGLVLVANASSGQRTAEPADGADDTPAEEPAGLAVVRALLPDAEIVLCDPRSDDVAAAFDEGAARAAETGGALGVLGGDGTINCAAQAAVRHGLPLAVLPGGTRNHFAYDLGIETAEDACRAVVAGDAVAVDLARFTPGPGRSDGHPGYFLNTFSLGSYPELVRMRERWAPRIGAWPAGVLAAMRVLHTAGPVEAGLGGRQRPMWQLFVGNCTYRGLGVAPVRRHDLADGLLDVRVVPGGRWSRSRLLAAALTSVVGRSPVHSTARLRRLRISDIPDGTHLAFDGEVARAPRELLIDKQHEALTVYRPLDHGTYY</sequence>
<dbReference type="Gene3D" id="2.60.200.40">
    <property type="match status" value="1"/>
</dbReference>
<dbReference type="PANTHER" id="PTHR14969:SF62">
    <property type="entry name" value="DECAPRENYLPHOSPHORYL-5-PHOSPHORIBOSE PHOSPHATASE RV3807C-RELATED"/>
    <property type="match status" value="1"/>
</dbReference>
<dbReference type="Gene3D" id="1.20.144.10">
    <property type="entry name" value="Phosphatidic acid phosphatase type 2/haloperoxidase"/>
    <property type="match status" value="1"/>
</dbReference>
<dbReference type="SUPFAM" id="SSF111331">
    <property type="entry name" value="NAD kinase/diacylglycerol kinase-like"/>
    <property type="match status" value="1"/>
</dbReference>
<evidence type="ECO:0000256" key="3">
    <source>
        <dbReference type="ARBA" id="ARBA00022692"/>
    </source>
</evidence>
<dbReference type="Gene3D" id="3.40.50.10330">
    <property type="entry name" value="Probable inorganic polyphosphate/atp-NAD kinase, domain 1"/>
    <property type="match status" value="1"/>
</dbReference>
<evidence type="ECO:0000256" key="5">
    <source>
        <dbReference type="ARBA" id="ARBA00022989"/>
    </source>
</evidence>
<accession>A0ABU2NWT7</accession>
<proteinExistence type="predicted"/>
<comment type="caution">
    <text evidence="8">The sequence shown here is derived from an EMBL/GenBank/DDBJ whole genome shotgun (WGS) entry which is preliminary data.</text>
</comment>
<keyword evidence="3" id="KW-0812">Transmembrane</keyword>
<dbReference type="InterPro" id="IPR001206">
    <property type="entry name" value="Diacylglycerol_kinase_cat_dom"/>
</dbReference>
<evidence type="ECO:0000256" key="6">
    <source>
        <dbReference type="ARBA" id="ARBA00023136"/>
    </source>
</evidence>
<keyword evidence="2" id="KW-1003">Cell membrane</keyword>
<dbReference type="InterPro" id="IPR017438">
    <property type="entry name" value="ATP-NAD_kinase_N"/>
</dbReference>
<gene>
    <name evidence="8" type="ORF">RM572_20675</name>
</gene>
<evidence type="ECO:0000256" key="1">
    <source>
        <dbReference type="ARBA" id="ARBA00004651"/>
    </source>
</evidence>
<dbReference type="Proteomes" id="UP001183414">
    <property type="component" value="Unassembled WGS sequence"/>
</dbReference>
<reference evidence="9" key="1">
    <citation type="submission" date="2023-07" db="EMBL/GenBank/DDBJ databases">
        <title>30 novel species of actinomycetes from the DSMZ collection.</title>
        <authorList>
            <person name="Nouioui I."/>
        </authorList>
    </citation>
    <scope>NUCLEOTIDE SEQUENCE [LARGE SCALE GENOMIC DNA]</scope>
    <source>
        <strain evidence="9">DSM 42041</strain>
    </source>
</reference>
<name>A0ABU2NWT7_9ACTN</name>
<dbReference type="InterPro" id="IPR036938">
    <property type="entry name" value="PAP2/HPO_sf"/>
</dbReference>
<keyword evidence="4" id="KW-0378">Hydrolase</keyword>
<evidence type="ECO:0000313" key="9">
    <source>
        <dbReference type="Proteomes" id="UP001183414"/>
    </source>
</evidence>
<organism evidence="8 9">
    <name type="scientific">Streptomyces hazeniae</name>
    <dbReference type="NCBI Taxonomy" id="3075538"/>
    <lineage>
        <taxon>Bacteria</taxon>
        <taxon>Bacillati</taxon>
        <taxon>Actinomycetota</taxon>
        <taxon>Actinomycetes</taxon>
        <taxon>Kitasatosporales</taxon>
        <taxon>Streptomycetaceae</taxon>
        <taxon>Streptomyces</taxon>
    </lineage>
</organism>
<comment type="subcellular location">
    <subcellularLocation>
        <location evidence="1">Cell membrane</location>
        <topology evidence="1">Multi-pass membrane protein</topology>
    </subcellularLocation>
</comment>
<evidence type="ECO:0000256" key="2">
    <source>
        <dbReference type="ARBA" id="ARBA00022475"/>
    </source>
</evidence>
<evidence type="ECO:0000259" key="7">
    <source>
        <dbReference type="PROSITE" id="PS50146"/>
    </source>
</evidence>
<dbReference type="RefSeq" id="WP_311674861.1">
    <property type="nucleotide sequence ID" value="NZ_JAVREQ010000020.1"/>
</dbReference>
<dbReference type="EMBL" id="JAVREQ010000020">
    <property type="protein sequence ID" value="MDT0381175.1"/>
    <property type="molecule type" value="Genomic_DNA"/>
</dbReference>
<keyword evidence="5" id="KW-1133">Transmembrane helix</keyword>
<keyword evidence="9" id="KW-1185">Reference proteome</keyword>
<protein>
    <submittedName>
        <fullName evidence="8">Phosphatase PAP2 family protein</fullName>
    </submittedName>
</protein>
<dbReference type="SUPFAM" id="SSF48317">
    <property type="entry name" value="Acid phosphatase/Vanadium-dependent haloperoxidase"/>
    <property type="match status" value="1"/>
</dbReference>
<dbReference type="InterPro" id="IPR000326">
    <property type="entry name" value="PAP2/HPO"/>
</dbReference>
<dbReference type="PANTHER" id="PTHR14969">
    <property type="entry name" value="SPHINGOSINE-1-PHOSPHATE PHOSPHOHYDROLASE"/>
    <property type="match status" value="1"/>
</dbReference>
<dbReference type="Pfam" id="PF01569">
    <property type="entry name" value="PAP2"/>
    <property type="match status" value="1"/>
</dbReference>
<dbReference type="Pfam" id="PF00781">
    <property type="entry name" value="DAGK_cat"/>
    <property type="match status" value="1"/>
</dbReference>
<feature type="domain" description="DAGKc" evidence="7">
    <location>
        <begin position="283"/>
        <end position="358"/>
    </location>
</feature>
<dbReference type="InterPro" id="IPR016064">
    <property type="entry name" value="NAD/diacylglycerol_kinase_sf"/>
</dbReference>